<organism evidence="1 2">
    <name type="scientific">Acaryochloris marina (strain MBIC 11017)</name>
    <dbReference type="NCBI Taxonomy" id="329726"/>
    <lineage>
        <taxon>Bacteria</taxon>
        <taxon>Bacillati</taxon>
        <taxon>Cyanobacteriota</taxon>
        <taxon>Cyanophyceae</taxon>
        <taxon>Acaryochloridales</taxon>
        <taxon>Acaryochloridaceae</taxon>
        <taxon>Acaryochloris</taxon>
    </lineage>
</organism>
<dbReference type="KEGG" id="amr:AM1_B0352"/>
<evidence type="ECO:0000313" key="1">
    <source>
        <dbReference type="EMBL" id="ABW32070.1"/>
    </source>
</evidence>
<gene>
    <name evidence="1" type="ordered locus">AM1_B0352</name>
</gene>
<dbReference type="Proteomes" id="UP000000268">
    <property type="component" value="Plasmid pREB2"/>
</dbReference>
<proteinExistence type="predicted"/>
<keyword evidence="2" id="KW-1185">Reference proteome</keyword>
<dbReference type="HOGENOM" id="CLU_3228093_0_0_3"/>
<name>A8ZLP3_ACAM1</name>
<dbReference type="AlphaFoldDB" id="A8ZLP3"/>
<protein>
    <submittedName>
        <fullName evidence="1">Uncharacterized protein</fullName>
    </submittedName>
</protein>
<sequence>MHFLKHHQKWTRSRGYENTQFIKECSEFSIIKAFQLSQSMANK</sequence>
<dbReference type="EMBL" id="CP000839">
    <property type="protein sequence ID" value="ABW32070.1"/>
    <property type="molecule type" value="Genomic_DNA"/>
</dbReference>
<reference evidence="1 2" key="1">
    <citation type="journal article" date="2008" name="Proc. Natl. Acad. Sci. U.S.A.">
        <title>Niche adaptation and genome expansion in the chlorophyll d-producing cyanobacterium Acaryochloris marina.</title>
        <authorList>
            <person name="Swingley W.D."/>
            <person name="Chen M."/>
            <person name="Cheung P.C."/>
            <person name="Conrad A.L."/>
            <person name="Dejesa L.C."/>
            <person name="Hao J."/>
            <person name="Honchak B.M."/>
            <person name="Karbach L.E."/>
            <person name="Kurdoglu A."/>
            <person name="Lahiri S."/>
            <person name="Mastrian S.D."/>
            <person name="Miyashita H."/>
            <person name="Page L."/>
            <person name="Ramakrishna P."/>
            <person name="Satoh S."/>
            <person name="Sattley W.M."/>
            <person name="Shimada Y."/>
            <person name="Taylor H.L."/>
            <person name="Tomo T."/>
            <person name="Tsuchiya T."/>
            <person name="Wang Z.T."/>
            <person name="Raymond J."/>
            <person name="Mimuro M."/>
            <person name="Blankenship R.E."/>
            <person name="Touchman J.W."/>
        </authorList>
    </citation>
    <scope>NUCLEOTIDE SEQUENCE [LARGE SCALE GENOMIC DNA]</scope>
    <source>
        <strain evidence="2">MBIC 11017</strain>
        <plasmid evidence="2">Plasmid pREB2</plasmid>
    </source>
</reference>
<keyword evidence="1" id="KW-0614">Plasmid</keyword>
<accession>A8ZLP3</accession>
<geneLocation type="plasmid" evidence="1 2">
    <name>pREB2</name>
</geneLocation>
<evidence type="ECO:0000313" key="2">
    <source>
        <dbReference type="Proteomes" id="UP000000268"/>
    </source>
</evidence>